<keyword evidence="2" id="KW-1185">Reference proteome</keyword>
<comment type="caution">
    <text evidence="1">The sequence shown here is derived from an EMBL/GenBank/DDBJ whole genome shotgun (WGS) entry which is preliminary data.</text>
</comment>
<reference evidence="1" key="1">
    <citation type="submission" date="2022-03" db="EMBL/GenBank/DDBJ databases">
        <authorList>
            <person name="Woo C.Y."/>
        </authorList>
    </citation>
    <scope>NUCLEOTIDE SEQUENCE</scope>
    <source>
        <strain evidence="1">CYS-01</strain>
    </source>
</reference>
<dbReference type="InterPro" id="IPR059206">
    <property type="entry name" value="Sll1717-like"/>
</dbReference>
<dbReference type="EMBL" id="JALGBH010000002">
    <property type="protein sequence ID" value="MCJ0742706.1"/>
    <property type="molecule type" value="Genomic_DNA"/>
</dbReference>
<protein>
    <recommendedName>
        <fullName evidence="3">ATP-binding protein</fullName>
    </recommendedName>
</protein>
<evidence type="ECO:0008006" key="3">
    <source>
        <dbReference type="Google" id="ProtNLM"/>
    </source>
</evidence>
<evidence type="ECO:0000313" key="2">
    <source>
        <dbReference type="Proteomes" id="UP001165460"/>
    </source>
</evidence>
<organism evidence="1 2">
    <name type="scientific">Pedobacter montanisoli</name>
    <dbReference type="NCBI Taxonomy" id="2923277"/>
    <lineage>
        <taxon>Bacteria</taxon>
        <taxon>Pseudomonadati</taxon>
        <taxon>Bacteroidota</taxon>
        <taxon>Sphingobacteriia</taxon>
        <taxon>Sphingobacteriales</taxon>
        <taxon>Sphingobacteriaceae</taxon>
        <taxon>Pedobacter</taxon>
    </lineage>
</organism>
<evidence type="ECO:0000313" key="1">
    <source>
        <dbReference type="EMBL" id="MCJ0742706.1"/>
    </source>
</evidence>
<dbReference type="NCBIfam" id="NF047389">
    <property type="entry name" value="ATPase_Sll1717"/>
    <property type="match status" value="1"/>
</dbReference>
<gene>
    <name evidence="1" type="ORF">MMF97_08285</name>
</gene>
<name>A0ABS9ZWM5_9SPHI</name>
<proteinExistence type="predicted"/>
<dbReference type="Proteomes" id="UP001165460">
    <property type="component" value="Unassembled WGS sequence"/>
</dbReference>
<accession>A0ABS9ZWM5</accession>
<sequence length="516" mass="60390">MSFFNKLSNTNTYENGTTRNFFIGTPEAEGETTYNSKIKLGEIFGDYLNVFPELNSEKFIVTGRKGAGKSAIAEFIFYSASNDPNTFCDFIKTRDLDSHKIVQIGKEQGLPLEEKLLFEWIILTKLISLFTQDQSVQQIKEFKDLGIFLKRNSGLVDIKNFEIAEIIRTKSFEVNIEYFKRVFTSLFKKDIGIKEHKAPFYKILRPLQEVVIKLLKDNVTSENEYHLIFDDLDIGFKESDIQSIESVTNVLRVAKDYNIDFFGKNNLKAKIIILLRDDLKRIIVKYNADTAKLFSSYEIPLIWYEHENFKSNENLVGLKKLINKRIEVNFQKENLTYHKSDPWSSLFKEDYQYNGSSFKHLIDYTFFRPRDLILLFKPLSKNAFKIPLNFNNSKSLVSAYVEELILEIKNELSANFTESDINKIFLSLKNIKTKQPLTKSQILEEFKKTGLDYEPELTISHLFDYSILGNFDNSEFGSTKIYFKHRERTEEPCVINFDLKFIFHKAVEVYFDKREN</sequence>
<dbReference type="RefSeq" id="WP_243361414.1">
    <property type="nucleotide sequence ID" value="NZ_JALGBH010000002.1"/>
</dbReference>